<protein>
    <submittedName>
        <fullName evidence="2">Repressor protein C</fullName>
    </submittedName>
</protein>
<dbReference type="OrthoDB" id="6302218at2"/>
<dbReference type="RefSeq" id="WP_069446059.1">
    <property type="nucleotide sequence ID" value="NZ_MDCJ01000002.1"/>
</dbReference>
<dbReference type="SUPFAM" id="SSF47413">
    <property type="entry name" value="lambda repressor-like DNA-binding domains"/>
    <property type="match status" value="1"/>
</dbReference>
<dbReference type="EMBL" id="MDCJ01000002">
    <property type="protein sequence ID" value="ODS10363.1"/>
    <property type="molecule type" value="Genomic_DNA"/>
</dbReference>
<dbReference type="Proteomes" id="UP000095131">
    <property type="component" value="Unassembled WGS sequence"/>
</dbReference>
<feature type="domain" description="HTH cro/C1-type" evidence="1">
    <location>
        <begin position="7"/>
        <end position="50"/>
    </location>
</feature>
<gene>
    <name evidence="2" type="ORF">VSF3289_00618</name>
</gene>
<organism evidence="2 3">
    <name type="scientific">Vibrio scophthalmi</name>
    <dbReference type="NCBI Taxonomy" id="45658"/>
    <lineage>
        <taxon>Bacteria</taxon>
        <taxon>Pseudomonadati</taxon>
        <taxon>Pseudomonadota</taxon>
        <taxon>Gammaproteobacteria</taxon>
        <taxon>Vibrionales</taxon>
        <taxon>Vibrionaceae</taxon>
        <taxon>Vibrio</taxon>
    </lineage>
</organism>
<dbReference type="Gene3D" id="1.10.260.40">
    <property type="entry name" value="lambda repressor-like DNA-binding domains"/>
    <property type="match status" value="1"/>
</dbReference>
<dbReference type="GO" id="GO:0003677">
    <property type="term" value="F:DNA binding"/>
    <property type="evidence" value="ECO:0007669"/>
    <property type="project" value="InterPro"/>
</dbReference>
<name>A0A1E3WKR5_9VIBR</name>
<dbReference type="Pfam" id="PF01381">
    <property type="entry name" value="HTH_3"/>
    <property type="match status" value="1"/>
</dbReference>
<dbReference type="CDD" id="cd00093">
    <property type="entry name" value="HTH_XRE"/>
    <property type="match status" value="1"/>
</dbReference>
<evidence type="ECO:0000313" key="3">
    <source>
        <dbReference type="Proteomes" id="UP000095131"/>
    </source>
</evidence>
<proteinExistence type="predicted"/>
<dbReference type="SMART" id="SM00530">
    <property type="entry name" value="HTH_XRE"/>
    <property type="match status" value="1"/>
</dbReference>
<dbReference type="PROSITE" id="PS50943">
    <property type="entry name" value="HTH_CROC1"/>
    <property type="match status" value="1"/>
</dbReference>
<dbReference type="AlphaFoldDB" id="A0A1E3WKR5"/>
<accession>A0A1E3WKR5</accession>
<dbReference type="InterPro" id="IPR001387">
    <property type="entry name" value="Cro/C1-type_HTH"/>
</dbReference>
<comment type="caution">
    <text evidence="2">The sequence shown here is derived from an EMBL/GenBank/DDBJ whole genome shotgun (WGS) entry which is preliminary data.</text>
</comment>
<dbReference type="InterPro" id="IPR010982">
    <property type="entry name" value="Lambda_DNA-bd_dom_sf"/>
</dbReference>
<evidence type="ECO:0000313" key="2">
    <source>
        <dbReference type="EMBL" id="ODS10363.1"/>
    </source>
</evidence>
<evidence type="ECO:0000259" key="1">
    <source>
        <dbReference type="PROSITE" id="PS50943"/>
    </source>
</evidence>
<reference evidence="2 3" key="1">
    <citation type="submission" date="2016-08" db="EMBL/GenBank/DDBJ databases">
        <title>Genome sequencing of Vibrio scophthalmi strain FP3289, an isolated from Paralichthys olivaceus.</title>
        <authorList>
            <person name="Han H.-J."/>
        </authorList>
    </citation>
    <scope>NUCLEOTIDE SEQUENCE [LARGE SCALE GENOMIC DNA]</scope>
    <source>
        <strain evidence="2 3">FP3289</strain>
    </source>
</reference>
<sequence length="97" mass="11080">MSFRKRLKAIIKEERRSQREFAEIVGIPLSTIEGYLNGKSQPTTGALEKIIQCEEYKKYTYWLMTGETLPESGQVCPSFSILEKCGLVDESSEQKRA</sequence>